<dbReference type="InterPro" id="IPR008844">
    <property type="entry name" value="Spore_GerAC-like"/>
</dbReference>
<keyword evidence="4" id="KW-0732">Signal</keyword>
<evidence type="ECO:0000259" key="8">
    <source>
        <dbReference type="Pfam" id="PF05504"/>
    </source>
</evidence>
<keyword evidence="11" id="KW-1185">Reference proteome</keyword>
<keyword evidence="3" id="KW-0309">Germination</keyword>
<dbReference type="RefSeq" id="WP_134118406.1">
    <property type="nucleotide sequence ID" value="NZ_SOEG01000033.1"/>
</dbReference>
<comment type="subcellular location">
    <subcellularLocation>
        <location evidence="1">Membrane</location>
        <topology evidence="1">Lipid-anchor</topology>
    </subcellularLocation>
</comment>
<feature type="domain" description="Spore germination protein N-terminal" evidence="9">
    <location>
        <begin position="21"/>
        <end position="187"/>
    </location>
</feature>
<dbReference type="STRING" id="926561.GCA_000379025_00213"/>
<evidence type="ECO:0000256" key="3">
    <source>
        <dbReference type="ARBA" id="ARBA00022544"/>
    </source>
</evidence>
<dbReference type="GO" id="GO:0016020">
    <property type="term" value="C:membrane"/>
    <property type="evidence" value="ECO:0007669"/>
    <property type="project" value="UniProtKB-SubCell"/>
</dbReference>
<dbReference type="AlphaFoldDB" id="A0A4R8GWH3"/>
<dbReference type="Pfam" id="PF25198">
    <property type="entry name" value="Spore_GerAC_N"/>
    <property type="match status" value="1"/>
</dbReference>
<evidence type="ECO:0000313" key="10">
    <source>
        <dbReference type="EMBL" id="TDX48034.1"/>
    </source>
</evidence>
<evidence type="ECO:0000256" key="6">
    <source>
        <dbReference type="ARBA" id="ARBA00023139"/>
    </source>
</evidence>
<dbReference type="Proteomes" id="UP000295832">
    <property type="component" value="Unassembled WGS sequence"/>
</dbReference>
<evidence type="ECO:0000256" key="1">
    <source>
        <dbReference type="ARBA" id="ARBA00004635"/>
    </source>
</evidence>
<dbReference type="PANTHER" id="PTHR35789:SF1">
    <property type="entry name" value="SPORE GERMINATION PROTEIN B3"/>
    <property type="match status" value="1"/>
</dbReference>
<dbReference type="PANTHER" id="PTHR35789">
    <property type="entry name" value="SPORE GERMINATION PROTEIN B3"/>
    <property type="match status" value="1"/>
</dbReference>
<keyword evidence="6" id="KW-0564">Palmitate</keyword>
<dbReference type="InterPro" id="IPR057336">
    <property type="entry name" value="GerAC_N"/>
</dbReference>
<evidence type="ECO:0000259" key="9">
    <source>
        <dbReference type="Pfam" id="PF25198"/>
    </source>
</evidence>
<name>A0A4R8GWH3_9FIRM</name>
<dbReference type="NCBIfam" id="TIGR02887">
    <property type="entry name" value="spore_ger_x_C"/>
    <property type="match status" value="1"/>
</dbReference>
<sequence>MRSVKLILVFMILILLTGCFNRVELEEMAYVVVIGLDKGEAGGFEVTYQIGNPQVGSSDRVQAEGEPPSEIVTLTAPDITTARDLANISVSREVTYAHLKVLVTGEKLTRSGEAFTLLDSVLRDEAIKQEVMLIVSKEKASEFIRGNKHKLETRPHKHYEFMARRWKETGLVPDATLLRFFPRTLGDAGLFLSTYATSKKGKSKYGYEDEYLAGQVKKEGGNPIQMIGSAVLKEGKMIGTLTGEETKLSLLLRPHTVRNSILASYSDPLAKEKRIAARWMKTKDTQIEMDLSTDTPKIDVIVPLKFEILSIASGIDYIENLEKQKILKDSIASSLEDKAKQLVNRTQQEFKGDPFQWYLIARKEFWTLDEYIKYNWMKSYPRAEVNIRFDIKIVNFGR</sequence>
<feature type="domain" description="Spore germination GerAC-like C-terminal" evidence="8">
    <location>
        <begin position="228"/>
        <end position="397"/>
    </location>
</feature>
<dbReference type="Gene3D" id="3.30.300.210">
    <property type="entry name" value="Nutrient germinant receptor protein C, domain 3"/>
    <property type="match status" value="1"/>
</dbReference>
<evidence type="ECO:0000256" key="5">
    <source>
        <dbReference type="ARBA" id="ARBA00023136"/>
    </source>
</evidence>
<evidence type="ECO:0000313" key="11">
    <source>
        <dbReference type="Proteomes" id="UP000295832"/>
    </source>
</evidence>
<accession>A0A4R8GWH3</accession>
<reference evidence="10 11" key="1">
    <citation type="submission" date="2019-03" db="EMBL/GenBank/DDBJ databases">
        <title>Subsurface microbial communities from deep shales in Ohio and West Virginia, USA.</title>
        <authorList>
            <person name="Wrighton K."/>
        </authorList>
    </citation>
    <scope>NUCLEOTIDE SEQUENCE [LARGE SCALE GENOMIC DNA]</scope>
    <source>
        <strain evidence="10 11">MSL 6dP</strain>
    </source>
</reference>
<gene>
    <name evidence="10" type="ORF">C7959_13320</name>
</gene>
<evidence type="ECO:0000256" key="7">
    <source>
        <dbReference type="ARBA" id="ARBA00023288"/>
    </source>
</evidence>
<proteinExistence type="inferred from homology"/>
<dbReference type="PROSITE" id="PS51257">
    <property type="entry name" value="PROKAR_LIPOPROTEIN"/>
    <property type="match status" value="1"/>
</dbReference>
<dbReference type="EMBL" id="SOEG01000033">
    <property type="protein sequence ID" value="TDX48034.1"/>
    <property type="molecule type" value="Genomic_DNA"/>
</dbReference>
<evidence type="ECO:0000256" key="2">
    <source>
        <dbReference type="ARBA" id="ARBA00007886"/>
    </source>
</evidence>
<dbReference type="InterPro" id="IPR038501">
    <property type="entry name" value="Spore_GerAC_C_sf"/>
</dbReference>
<organism evidence="10 11">
    <name type="scientific">Orenia marismortui</name>
    <dbReference type="NCBI Taxonomy" id="46469"/>
    <lineage>
        <taxon>Bacteria</taxon>
        <taxon>Bacillati</taxon>
        <taxon>Bacillota</taxon>
        <taxon>Clostridia</taxon>
        <taxon>Halanaerobiales</taxon>
        <taxon>Halobacteroidaceae</taxon>
        <taxon>Orenia</taxon>
    </lineage>
</organism>
<protein>
    <submittedName>
        <fullName evidence="10">Ger(X)C family germination protein</fullName>
    </submittedName>
</protein>
<dbReference type="Pfam" id="PF05504">
    <property type="entry name" value="Spore_GerAC"/>
    <property type="match status" value="1"/>
</dbReference>
<evidence type="ECO:0000256" key="4">
    <source>
        <dbReference type="ARBA" id="ARBA00022729"/>
    </source>
</evidence>
<comment type="similarity">
    <text evidence="2">Belongs to the GerABKC lipoprotein family.</text>
</comment>
<keyword evidence="5" id="KW-0472">Membrane</keyword>
<comment type="caution">
    <text evidence="10">The sequence shown here is derived from an EMBL/GenBank/DDBJ whole genome shotgun (WGS) entry which is preliminary data.</text>
</comment>
<dbReference type="InterPro" id="IPR046953">
    <property type="entry name" value="Spore_GerAC-like_C"/>
</dbReference>
<keyword evidence="7" id="KW-0449">Lipoprotein</keyword>
<dbReference type="GO" id="GO:0009847">
    <property type="term" value="P:spore germination"/>
    <property type="evidence" value="ECO:0007669"/>
    <property type="project" value="InterPro"/>
</dbReference>